<name>A0A517DQ53_9FIRM</name>
<dbReference type="NCBIfam" id="NF001209">
    <property type="entry name" value="PRK00175.1"/>
    <property type="match status" value="1"/>
</dbReference>
<evidence type="ECO:0000313" key="5">
    <source>
        <dbReference type="EMBL" id="QDR79406.1"/>
    </source>
</evidence>
<dbReference type="KEGG" id="sted:SPTER_06800"/>
<dbReference type="InterPro" id="IPR008220">
    <property type="entry name" value="HAT_MetX-like"/>
</dbReference>
<comment type="pathway">
    <text evidence="2">Amino-acid biosynthesis; L-methionine biosynthesis via de novo pathway; O-acetyl-L-homoserine from L-homoserine: step 1/1.</text>
</comment>
<dbReference type="HAMAP" id="MF_00296">
    <property type="entry name" value="MetX_acyltransf"/>
    <property type="match status" value="1"/>
</dbReference>
<dbReference type="PIRSF" id="PIRSF000443">
    <property type="entry name" value="Homoser_Ac_trans"/>
    <property type="match status" value="1"/>
</dbReference>
<dbReference type="NCBIfam" id="TIGR01392">
    <property type="entry name" value="homoserO_Ac_trn"/>
    <property type="match status" value="1"/>
</dbReference>
<keyword evidence="1 2" id="KW-0808">Transferase</keyword>
<dbReference type="GO" id="GO:0009086">
    <property type="term" value="P:methionine biosynthetic process"/>
    <property type="evidence" value="ECO:0007669"/>
    <property type="project" value="UniProtKB-UniRule"/>
</dbReference>
<comment type="subcellular location">
    <subcellularLocation>
        <location evidence="2">Cytoplasm</location>
    </subcellularLocation>
</comment>
<feature type="domain" description="AB hydrolase-1" evidence="4">
    <location>
        <begin position="54"/>
        <end position="334"/>
    </location>
</feature>
<comment type="subunit">
    <text evidence="2">Homodimer.</text>
</comment>
<keyword evidence="2" id="KW-0486">Methionine biosynthesis</keyword>
<comment type="similarity">
    <text evidence="2">Belongs to the AB hydrolase superfamily. MetX family.</text>
</comment>
<gene>
    <name evidence="2 5" type="primary">metXA</name>
    <name evidence="5" type="ORF">SPTER_06800</name>
</gene>
<dbReference type="SUPFAM" id="SSF53474">
    <property type="entry name" value="alpha/beta-Hydrolases"/>
    <property type="match status" value="1"/>
</dbReference>
<dbReference type="AlphaFoldDB" id="A0A517DQ53"/>
<feature type="active site" evidence="2 3">
    <location>
        <position position="313"/>
    </location>
</feature>
<keyword evidence="2 5" id="KW-0012">Acyltransferase</keyword>
<dbReference type="RefSeq" id="WP_144349056.1">
    <property type="nucleotide sequence ID" value="NZ_CP036259.1"/>
</dbReference>
<dbReference type="GO" id="GO:0004414">
    <property type="term" value="F:homoserine O-acetyltransferase activity"/>
    <property type="evidence" value="ECO:0007669"/>
    <property type="project" value="UniProtKB-UniRule"/>
</dbReference>
<organism evidence="5 6">
    <name type="scientific">Sporomusa termitida</name>
    <dbReference type="NCBI Taxonomy" id="2377"/>
    <lineage>
        <taxon>Bacteria</taxon>
        <taxon>Bacillati</taxon>
        <taxon>Bacillota</taxon>
        <taxon>Negativicutes</taxon>
        <taxon>Selenomonadales</taxon>
        <taxon>Sporomusaceae</taxon>
        <taxon>Sporomusa</taxon>
    </lineage>
</organism>
<feature type="binding site" evidence="2">
    <location>
        <position position="227"/>
    </location>
    <ligand>
        <name>substrate</name>
    </ligand>
</feature>
<comment type="function">
    <text evidence="2">Transfers an acetyl group from acetyl-CoA to L-homoserine, forming acetyl-L-homoserine.</text>
</comment>
<comment type="catalytic activity">
    <reaction evidence="2">
        <text>L-homoserine + acetyl-CoA = O-acetyl-L-homoserine + CoA</text>
        <dbReference type="Rhea" id="RHEA:13701"/>
        <dbReference type="ChEBI" id="CHEBI:57287"/>
        <dbReference type="ChEBI" id="CHEBI:57288"/>
        <dbReference type="ChEBI" id="CHEBI:57476"/>
        <dbReference type="ChEBI" id="CHEBI:57716"/>
        <dbReference type="EC" id="2.3.1.31"/>
    </reaction>
</comment>
<dbReference type="Gene3D" id="3.40.50.1820">
    <property type="entry name" value="alpha/beta hydrolase"/>
    <property type="match status" value="1"/>
</dbReference>
<feature type="binding site" evidence="2">
    <location>
        <position position="347"/>
    </location>
    <ligand>
        <name>substrate</name>
    </ligand>
</feature>
<comment type="caution">
    <text evidence="2">Lacks conserved residue(s) required for the propagation of feature annotation.</text>
</comment>
<evidence type="ECO:0000313" key="6">
    <source>
        <dbReference type="Proteomes" id="UP000320776"/>
    </source>
</evidence>
<evidence type="ECO:0000259" key="4">
    <source>
        <dbReference type="Pfam" id="PF00561"/>
    </source>
</evidence>
<keyword evidence="6" id="KW-1185">Reference proteome</keyword>
<keyword evidence="2" id="KW-0028">Amino-acid biosynthesis</keyword>
<reference evidence="5 6" key="1">
    <citation type="submission" date="2019-02" db="EMBL/GenBank/DDBJ databases">
        <title>Closed genome of Sporomusa termitida DSM 4440.</title>
        <authorList>
            <person name="Poehlein A."/>
            <person name="Daniel R."/>
        </authorList>
    </citation>
    <scope>NUCLEOTIDE SEQUENCE [LARGE SCALE GENOMIC DNA]</scope>
    <source>
        <strain evidence="5 6">DSM 4440</strain>
    </source>
</reference>
<dbReference type="PANTHER" id="PTHR32268">
    <property type="entry name" value="HOMOSERINE O-ACETYLTRANSFERASE"/>
    <property type="match status" value="1"/>
</dbReference>
<dbReference type="GO" id="GO:0009092">
    <property type="term" value="P:homoserine metabolic process"/>
    <property type="evidence" value="ECO:0007669"/>
    <property type="project" value="TreeGrafter"/>
</dbReference>
<feature type="active site" evidence="2 3">
    <location>
        <position position="346"/>
    </location>
</feature>
<dbReference type="InterPro" id="IPR000073">
    <property type="entry name" value="AB_hydrolase_1"/>
</dbReference>
<evidence type="ECO:0000256" key="2">
    <source>
        <dbReference type="HAMAP-Rule" id="MF_00296"/>
    </source>
</evidence>
<dbReference type="EMBL" id="CP036259">
    <property type="protein sequence ID" value="QDR79406.1"/>
    <property type="molecule type" value="Genomic_DNA"/>
</dbReference>
<dbReference type="Pfam" id="PF00561">
    <property type="entry name" value="Abhydrolase_1"/>
    <property type="match status" value="1"/>
</dbReference>
<dbReference type="UniPathway" id="UPA00051">
    <property type="reaction ID" value="UER00074"/>
</dbReference>
<dbReference type="OrthoDB" id="9800754at2"/>
<evidence type="ECO:0000256" key="3">
    <source>
        <dbReference type="PIRSR" id="PIRSR000443-1"/>
    </source>
</evidence>
<keyword evidence="2" id="KW-0963">Cytoplasm</keyword>
<protein>
    <recommendedName>
        <fullName evidence="2">Homoserine O-acetyltransferase</fullName>
        <shortName evidence="2">HAT</shortName>
        <ecNumber evidence="2">2.3.1.31</ecNumber>
    </recommendedName>
    <alternativeName>
        <fullName evidence="2">Homoserine transacetylase</fullName>
        <shortName evidence="2">HTA</shortName>
    </alternativeName>
</protein>
<dbReference type="GO" id="GO:0005737">
    <property type="term" value="C:cytoplasm"/>
    <property type="evidence" value="ECO:0007669"/>
    <property type="project" value="UniProtKB-SubCell"/>
</dbReference>
<dbReference type="EC" id="2.3.1.31" evidence="2"/>
<dbReference type="InterPro" id="IPR029058">
    <property type="entry name" value="AB_hydrolase_fold"/>
</dbReference>
<accession>A0A517DQ53</accession>
<sequence>MVVTFFPGFRWRSQLKLAQIASPEDPFTLEQGGCLTEITVAYETYGTLSAAGDNVILVAHALTGDSHPAAHGPYDEQGWWEPLIGPGRTLDTDRFYVICANVLGGCQGTTGPASPDPATGRAYGMGFPEITVKDMVKVQKRLLEVLRIQHLALVIGGSMGGMQALEWAVSYPGFIDAVVVIAAPGYAAPQAIAYNRVGRQAVMLDPAWQNGNYYGGPGPEKGLAAARALGMITYQSELSMAYKFGRRTRSGQFEVENYLDYQGANIVKRFDANSYLYLLRALDLFDISAGYATYEDALARIDARMLIVGVSSDILYPPHQQEELAATLRRVGIRAELAVINSPHGHDGFLIDFQLLRPILTRFIDAALPAPVTVPIRQWFRFRASSLAYLGARLMPAVELREV</sequence>
<dbReference type="PANTHER" id="PTHR32268:SF11">
    <property type="entry name" value="HOMOSERINE O-ACETYLTRANSFERASE"/>
    <property type="match status" value="1"/>
</dbReference>
<feature type="active site" description="Nucleophile" evidence="2 3">
    <location>
        <position position="158"/>
    </location>
</feature>
<dbReference type="Gene3D" id="1.10.1740.110">
    <property type="match status" value="1"/>
</dbReference>
<dbReference type="Proteomes" id="UP000320776">
    <property type="component" value="Chromosome"/>
</dbReference>
<proteinExistence type="inferred from homology"/>
<evidence type="ECO:0000256" key="1">
    <source>
        <dbReference type="ARBA" id="ARBA00022679"/>
    </source>
</evidence>